<dbReference type="CDD" id="cd00796">
    <property type="entry name" value="INT_Rci_Hp1_C"/>
    <property type="match status" value="1"/>
</dbReference>
<protein>
    <submittedName>
        <fullName evidence="4">Site-specific recombinase, phage integrase family protein</fullName>
    </submittedName>
</protein>
<dbReference type="PANTHER" id="PTHR30349">
    <property type="entry name" value="PHAGE INTEGRASE-RELATED"/>
    <property type="match status" value="1"/>
</dbReference>
<dbReference type="OrthoDB" id="9795573at2"/>
<evidence type="ECO:0000259" key="3">
    <source>
        <dbReference type="PROSITE" id="PS51898"/>
    </source>
</evidence>
<sequence length="366" mass="41670">MAFYTVKKRLRGDRAVYSTSVTQKNKGKIVFSKSKTFTSKTAALRWARALIFQLETDETNMLVGYREVILGDLIREYEKYKAKSNRPLGRTAIFSYRTILKYPISQLVASKIKSHDIVQYCLARKDSESQPGPATLAIDVSLIRKVLRIGKSLLGINCSQKPVVESYQALYDLQLIARSKPRKRRLEGDEHQRLLKLFKGKEKHQATIIPYSAIFEISLATCLRISEVTSLRWSDLKGKEFKILVRDRKNPNGSEGNHMEIPLLGNALSIILSQPRSSELIFPFDPRSVTAGFRSACKKLGIENLRYHDLRREAATRLIEAGYTIEEVATITGHKDLNVLWQVYTCITPEHLLKKIKNSSNPNVSR</sequence>
<dbReference type="Proteomes" id="UP000006263">
    <property type="component" value="Unassembled WGS sequence"/>
</dbReference>
<dbReference type="GO" id="GO:0006310">
    <property type="term" value="P:DNA recombination"/>
    <property type="evidence" value="ECO:0007669"/>
    <property type="project" value="UniProtKB-KW"/>
</dbReference>
<dbReference type="EMBL" id="BAEP01000023">
    <property type="protein sequence ID" value="GAC23520.1"/>
    <property type="molecule type" value="Genomic_DNA"/>
</dbReference>
<evidence type="ECO:0000256" key="1">
    <source>
        <dbReference type="ARBA" id="ARBA00022908"/>
    </source>
</evidence>
<keyword evidence="2" id="KW-0233">DNA recombination</keyword>
<dbReference type="RefSeq" id="WP_006991671.1">
    <property type="nucleotide sequence ID" value="NZ_BAEP01000023.1"/>
</dbReference>
<evidence type="ECO:0000313" key="5">
    <source>
        <dbReference type="Proteomes" id="UP000006263"/>
    </source>
</evidence>
<dbReference type="PANTHER" id="PTHR30349:SF94">
    <property type="entry name" value="INTEGRASE_RECOMBINASE HI_1414-RELATED"/>
    <property type="match status" value="1"/>
</dbReference>
<evidence type="ECO:0000256" key="2">
    <source>
        <dbReference type="ARBA" id="ARBA00023172"/>
    </source>
</evidence>
<dbReference type="AlphaFoldDB" id="K6ZJG1"/>
<proteinExistence type="predicted"/>
<dbReference type="PROSITE" id="PS51898">
    <property type="entry name" value="TYR_RECOMBINASE"/>
    <property type="match status" value="1"/>
</dbReference>
<comment type="caution">
    <text evidence="4">The sequence shown here is derived from an EMBL/GenBank/DDBJ whole genome shotgun (WGS) entry which is preliminary data.</text>
</comment>
<dbReference type="InterPro" id="IPR002104">
    <property type="entry name" value="Integrase_catalytic"/>
</dbReference>
<evidence type="ECO:0000313" key="4">
    <source>
        <dbReference type="EMBL" id="GAC23520.1"/>
    </source>
</evidence>
<dbReference type="Gene3D" id="1.10.443.10">
    <property type="entry name" value="Intergrase catalytic core"/>
    <property type="match status" value="1"/>
</dbReference>
<dbReference type="SUPFAM" id="SSF56349">
    <property type="entry name" value="DNA breaking-rejoining enzymes"/>
    <property type="match status" value="1"/>
</dbReference>
<organism evidence="4 5">
    <name type="scientific">Paraglaciecola mesophila KMM 241</name>
    <dbReference type="NCBI Taxonomy" id="1128912"/>
    <lineage>
        <taxon>Bacteria</taxon>
        <taxon>Pseudomonadati</taxon>
        <taxon>Pseudomonadota</taxon>
        <taxon>Gammaproteobacteria</taxon>
        <taxon>Alteromonadales</taxon>
        <taxon>Alteromonadaceae</taxon>
        <taxon>Paraglaciecola</taxon>
    </lineage>
</organism>
<gene>
    <name evidence="4" type="ORF">GMES_1221</name>
</gene>
<reference evidence="4 5" key="1">
    <citation type="journal article" date="2017" name="Antonie Van Leeuwenhoek">
        <title>Rhizobium rhizosphaerae sp. nov., a novel species isolated from rice rhizosphere.</title>
        <authorList>
            <person name="Zhao J.J."/>
            <person name="Zhang J."/>
            <person name="Zhang R.J."/>
            <person name="Zhang C.W."/>
            <person name="Yin H.Q."/>
            <person name="Zhang X.X."/>
        </authorList>
    </citation>
    <scope>NUCLEOTIDE SEQUENCE [LARGE SCALE GENOMIC DNA]</scope>
    <source>
        <strain evidence="4 5">KMM 241</strain>
    </source>
</reference>
<dbReference type="InterPro" id="IPR011010">
    <property type="entry name" value="DNA_brk_join_enz"/>
</dbReference>
<dbReference type="GO" id="GO:0003677">
    <property type="term" value="F:DNA binding"/>
    <property type="evidence" value="ECO:0007669"/>
    <property type="project" value="InterPro"/>
</dbReference>
<dbReference type="GO" id="GO:0015074">
    <property type="term" value="P:DNA integration"/>
    <property type="evidence" value="ECO:0007669"/>
    <property type="project" value="UniProtKB-KW"/>
</dbReference>
<dbReference type="eggNOG" id="COG0582">
    <property type="taxonomic scope" value="Bacteria"/>
</dbReference>
<dbReference type="InterPro" id="IPR050090">
    <property type="entry name" value="Tyrosine_recombinase_XerCD"/>
</dbReference>
<feature type="domain" description="Tyr recombinase" evidence="3">
    <location>
        <begin position="181"/>
        <end position="357"/>
    </location>
</feature>
<dbReference type="InterPro" id="IPR013762">
    <property type="entry name" value="Integrase-like_cat_sf"/>
</dbReference>
<keyword evidence="1" id="KW-0229">DNA integration</keyword>
<dbReference type="Pfam" id="PF00589">
    <property type="entry name" value="Phage_integrase"/>
    <property type="match status" value="1"/>
</dbReference>
<accession>K6ZJG1</accession>
<name>K6ZJG1_9ALTE</name>